<dbReference type="Proteomes" id="UP000176944">
    <property type="component" value="Chromosome"/>
</dbReference>
<organism evidence="2">
    <name type="scientific">Moorena producens (strain JHB)</name>
    <dbReference type="NCBI Taxonomy" id="1454205"/>
    <lineage>
        <taxon>Bacteria</taxon>
        <taxon>Bacillati</taxon>
        <taxon>Cyanobacteriota</taxon>
        <taxon>Cyanophyceae</taxon>
        <taxon>Coleofasciculales</taxon>
        <taxon>Coleofasciculaceae</taxon>
        <taxon>Moorena</taxon>
    </lineage>
</organism>
<reference evidence="2" key="2">
    <citation type="submission" date="2022-10" db="EMBL/GenBank/DDBJ databases">
        <authorList>
            <person name="Ngo T.-E."/>
        </authorList>
    </citation>
    <scope>NUCLEOTIDE SEQUENCE</scope>
    <source>
        <strain evidence="2">JHB</strain>
    </source>
</reference>
<evidence type="ECO:0000256" key="1">
    <source>
        <dbReference type="SAM" id="MobiDB-lite"/>
    </source>
</evidence>
<sequence length="41" mass="4291">MAITGQLPVDSATEGGADLNGRSGFLIESETTEIQTLRLTP</sequence>
<gene>
    <name evidence="2" type="ORF">BJP36_42510</name>
</gene>
<proteinExistence type="predicted"/>
<protein>
    <submittedName>
        <fullName evidence="2">Uncharacterized protein</fullName>
    </submittedName>
</protein>
<feature type="region of interest" description="Disordered" evidence="1">
    <location>
        <begin position="1"/>
        <end position="24"/>
    </location>
</feature>
<dbReference type="EMBL" id="CP017708">
    <property type="protein sequence ID" value="WAN69030.1"/>
    <property type="molecule type" value="Genomic_DNA"/>
</dbReference>
<evidence type="ECO:0000313" key="2">
    <source>
        <dbReference type="EMBL" id="WAN69030.1"/>
    </source>
</evidence>
<dbReference type="AlphaFoldDB" id="A0A9Q9SSW5"/>
<accession>A0A9Q9SSW5</accession>
<name>A0A9Q9SSW5_MOOP1</name>
<reference evidence="2" key="1">
    <citation type="journal article" date="2017" name="Proc. Natl. Acad. Sci. U.S.A.">
        <title>Comparative genomics uncovers the prolific and distinctive metabolic potential of the cyanobacterial genus Moorea.</title>
        <authorList>
            <person name="Leao T."/>
            <person name="Castelao G."/>
            <person name="Korobeynikov A."/>
            <person name="Monroe E.A."/>
            <person name="Podell S."/>
            <person name="Glukhov E."/>
            <person name="Allen E.E."/>
            <person name="Gerwick W.H."/>
            <person name="Gerwick L."/>
        </authorList>
    </citation>
    <scope>NUCLEOTIDE SEQUENCE</scope>
    <source>
        <strain evidence="2">JHB</strain>
    </source>
</reference>